<dbReference type="STRING" id="1244869.H261_22153"/>
<dbReference type="EMBL" id="AONQ01000114">
    <property type="protein sequence ID" value="EME67702.1"/>
    <property type="molecule type" value="Genomic_DNA"/>
</dbReference>
<evidence type="ECO:0000313" key="2">
    <source>
        <dbReference type="Proteomes" id="UP000011744"/>
    </source>
</evidence>
<dbReference type="AlphaFoldDB" id="M2ZK72"/>
<proteinExistence type="predicted"/>
<name>M2ZK72_9PROT</name>
<evidence type="ECO:0000313" key="1">
    <source>
        <dbReference type="EMBL" id="EME67702.1"/>
    </source>
</evidence>
<dbReference type="Proteomes" id="UP000011744">
    <property type="component" value="Unassembled WGS sequence"/>
</dbReference>
<comment type="caution">
    <text evidence="1">The sequence shown here is derived from an EMBL/GenBank/DDBJ whole genome shotgun (WGS) entry which is preliminary data.</text>
</comment>
<organism evidence="1 2">
    <name type="scientific">Paramagnetospirillum caucaseum</name>
    <dbReference type="NCBI Taxonomy" id="1244869"/>
    <lineage>
        <taxon>Bacteria</taxon>
        <taxon>Pseudomonadati</taxon>
        <taxon>Pseudomonadota</taxon>
        <taxon>Alphaproteobacteria</taxon>
        <taxon>Rhodospirillales</taxon>
        <taxon>Magnetospirillaceae</taxon>
        <taxon>Paramagnetospirillum</taxon>
    </lineage>
</organism>
<protein>
    <submittedName>
        <fullName evidence="1">Uncharacterized protein</fullName>
    </submittedName>
</protein>
<sequence>MVDWREGIPELALERFAGLESEEAFRAFEVEYGPLLEVEDGFDWREEVVRMRTAMEALSAFRSARAYEAREGCEPSPVLLALLTHLAAAIEAGLGPDRVELRTVVDRSLLGVRTRFSPTCLLGALWLLLAERAAS</sequence>
<accession>M2ZK72</accession>
<dbReference type="RefSeq" id="WP_008622078.1">
    <property type="nucleotide sequence ID" value="NZ_AONQ01000114.1"/>
</dbReference>
<gene>
    <name evidence="1" type="ORF">H261_22153</name>
</gene>
<reference evidence="1 2" key="1">
    <citation type="journal article" date="2014" name="Genome Announc.">
        <title>Draft Genome Sequence of Magnetospirillum sp. Strain SO-1, a Freshwater Magnetotactic Bacterium Isolated from the Ol'khovka River, Russia.</title>
        <authorList>
            <person name="Grouzdev D.S."/>
            <person name="Dziuba M.V."/>
            <person name="Sukhacheva M.S."/>
            <person name="Mardanov A.V."/>
            <person name="Beletskiy A.V."/>
            <person name="Kuznetsov B.B."/>
            <person name="Skryabin K.G."/>
        </authorList>
    </citation>
    <scope>NUCLEOTIDE SEQUENCE [LARGE SCALE GENOMIC DNA]</scope>
    <source>
        <strain evidence="1 2">SO-1</strain>
    </source>
</reference>
<keyword evidence="2" id="KW-1185">Reference proteome</keyword>